<protein>
    <recommendedName>
        <fullName evidence="3">Translation initiation factor 1</fullName>
    </recommendedName>
</protein>
<sequence length="44" mass="4903">MIVSSVHVFDVSEECGLLRTIRLEALKIQQNGCFVVSIIPDRGE</sequence>
<evidence type="ECO:0008006" key="3">
    <source>
        <dbReference type="Google" id="ProtNLM"/>
    </source>
</evidence>
<comment type="caution">
    <text evidence="1">The sequence shown here is derived from an EMBL/GenBank/DDBJ whole genome shotgun (WGS) entry which is preliminary data.</text>
</comment>
<name>A0ABD5YXN1_9EURY</name>
<evidence type="ECO:0000313" key="1">
    <source>
        <dbReference type="EMBL" id="MFC7192784.1"/>
    </source>
</evidence>
<organism evidence="1 2">
    <name type="scientific">Halocatena marina</name>
    <dbReference type="NCBI Taxonomy" id="2934937"/>
    <lineage>
        <taxon>Archaea</taxon>
        <taxon>Methanobacteriati</taxon>
        <taxon>Methanobacteriota</taxon>
        <taxon>Stenosarchaea group</taxon>
        <taxon>Halobacteria</taxon>
        <taxon>Halobacteriales</taxon>
        <taxon>Natronomonadaceae</taxon>
        <taxon>Halocatena</taxon>
    </lineage>
</organism>
<keyword evidence="2" id="KW-1185">Reference proteome</keyword>
<dbReference type="EMBL" id="JBHTAX010000005">
    <property type="protein sequence ID" value="MFC7192784.1"/>
    <property type="molecule type" value="Genomic_DNA"/>
</dbReference>
<dbReference type="GeneID" id="76202484"/>
<accession>A0ABD5YXN1</accession>
<evidence type="ECO:0000313" key="2">
    <source>
        <dbReference type="Proteomes" id="UP001596417"/>
    </source>
</evidence>
<dbReference type="RefSeq" id="WP_264556530.1">
    <property type="nucleotide sequence ID" value="NZ_CP109981.1"/>
</dbReference>
<dbReference type="Proteomes" id="UP001596417">
    <property type="component" value="Unassembled WGS sequence"/>
</dbReference>
<gene>
    <name evidence="1" type="ORF">ACFQL7_25235</name>
</gene>
<reference evidence="1 2" key="1">
    <citation type="journal article" date="2019" name="Int. J. Syst. Evol. Microbiol.">
        <title>The Global Catalogue of Microorganisms (GCM) 10K type strain sequencing project: providing services to taxonomists for standard genome sequencing and annotation.</title>
        <authorList>
            <consortium name="The Broad Institute Genomics Platform"/>
            <consortium name="The Broad Institute Genome Sequencing Center for Infectious Disease"/>
            <person name="Wu L."/>
            <person name="Ma J."/>
        </authorList>
    </citation>
    <scope>NUCLEOTIDE SEQUENCE [LARGE SCALE GENOMIC DNA]</scope>
    <source>
        <strain evidence="1 2">RDMS1</strain>
    </source>
</reference>
<proteinExistence type="predicted"/>
<dbReference type="AlphaFoldDB" id="A0ABD5YXN1"/>